<evidence type="ECO:0000313" key="2">
    <source>
        <dbReference type="EMBL" id="GJS87200.1"/>
    </source>
</evidence>
<comment type="caution">
    <text evidence="2">The sequence shown here is derived from an EMBL/GenBank/DDBJ whole genome shotgun (WGS) entry which is preliminary data.</text>
</comment>
<accession>A0ABQ4ZBI4</accession>
<organism evidence="2 3">
    <name type="scientific">Tanacetum coccineum</name>
    <dbReference type="NCBI Taxonomy" id="301880"/>
    <lineage>
        <taxon>Eukaryota</taxon>
        <taxon>Viridiplantae</taxon>
        <taxon>Streptophyta</taxon>
        <taxon>Embryophyta</taxon>
        <taxon>Tracheophyta</taxon>
        <taxon>Spermatophyta</taxon>
        <taxon>Magnoliopsida</taxon>
        <taxon>eudicotyledons</taxon>
        <taxon>Gunneridae</taxon>
        <taxon>Pentapetalae</taxon>
        <taxon>asterids</taxon>
        <taxon>campanulids</taxon>
        <taxon>Asterales</taxon>
        <taxon>Asteraceae</taxon>
        <taxon>Asteroideae</taxon>
        <taxon>Anthemideae</taxon>
        <taxon>Anthemidinae</taxon>
        <taxon>Tanacetum</taxon>
    </lineage>
</organism>
<feature type="domain" description="Retrotransposon gag" evidence="1">
    <location>
        <begin position="106"/>
        <end position="165"/>
    </location>
</feature>
<evidence type="ECO:0000259" key="1">
    <source>
        <dbReference type="Pfam" id="PF03732"/>
    </source>
</evidence>
<evidence type="ECO:0000313" key="3">
    <source>
        <dbReference type="Proteomes" id="UP001151760"/>
    </source>
</evidence>
<name>A0ABQ4ZBI4_9ASTR</name>
<dbReference type="EMBL" id="BQNB010011178">
    <property type="protein sequence ID" value="GJS87200.1"/>
    <property type="molecule type" value="Genomic_DNA"/>
</dbReference>
<dbReference type="Pfam" id="PF03732">
    <property type="entry name" value="Retrotrans_gag"/>
    <property type="match status" value="1"/>
</dbReference>
<protein>
    <submittedName>
        <fullName evidence="2">Retrovirus-related pol polyprotein from transposon TNT 1-94</fullName>
    </submittedName>
</protein>
<proteinExistence type="predicted"/>
<dbReference type="PANTHER" id="PTHR33223">
    <property type="entry name" value="CCHC-TYPE DOMAIN-CONTAINING PROTEIN"/>
    <property type="match status" value="1"/>
</dbReference>
<dbReference type="InterPro" id="IPR005162">
    <property type="entry name" value="Retrotrans_gag_dom"/>
</dbReference>
<keyword evidence="3" id="KW-1185">Reference proteome</keyword>
<dbReference type="Proteomes" id="UP001151760">
    <property type="component" value="Unassembled WGS sequence"/>
</dbReference>
<gene>
    <name evidence="2" type="ORF">Tco_0769836</name>
</gene>
<reference evidence="2" key="2">
    <citation type="submission" date="2022-01" db="EMBL/GenBank/DDBJ databases">
        <authorList>
            <person name="Yamashiro T."/>
            <person name="Shiraishi A."/>
            <person name="Satake H."/>
            <person name="Nakayama K."/>
        </authorList>
    </citation>
    <scope>NUCLEOTIDE SEQUENCE</scope>
</reference>
<dbReference type="PANTHER" id="PTHR33223:SF11">
    <property type="entry name" value="ELEMENT PROTEIN, PUTATIVE-RELATED"/>
    <property type="match status" value="1"/>
</dbReference>
<sequence>MTRSSTKDLLQPFEEPKRVFRSSRKLSKTRSLDYLSSPEFNLFFDPGDQFKEEETEAMGEQTMEEYMTKTRDDYGSDANEHIEKVLEIVDLFHIPEVTQDQIMLRVFSMSLTGAASRWLRNEPVGSIETWKTLKKKFLSKYCLSAHTAKKMEEINNFQQETDETLYQA</sequence>
<reference evidence="2" key="1">
    <citation type="journal article" date="2022" name="Int. J. Mol. Sci.">
        <title>Draft Genome of Tanacetum Coccineum: Genomic Comparison of Closely Related Tanacetum-Family Plants.</title>
        <authorList>
            <person name="Yamashiro T."/>
            <person name="Shiraishi A."/>
            <person name="Nakayama K."/>
            <person name="Satake H."/>
        </authorList>
    </citation>
    <scope>NUCLEOTIDE SEQUENCE</scope>
</reference>